<proteinExistence type="predicted"/>
<dbReference type="HOGENOM" id="CLU_2672780_0_0_1"/>
<keyword evidence="1" id="KW-0472">Membrane</keyword>
<gene>
    <name evidence="2" type="ORF">CY34DRAFT_813061</name>
</gene>
<dbReference type="EMBL" id="KN835787">
    <property type="protein sequence ID" value="KIK34241.1"/>
    <property type="molecule type" value="Genomic_DNA"/>
</dbReference>
<keyword evidence="3" id="KW-1185">Reference proteome</keyword>
<dbReference type="AlphaFoldDB" id="A0A0C9ZXN2"/>
<reference evidence="2 3" key="1">
    <citation type="submission" date="2014-04" db="EMBL/GenBank/DDBJ databases">
        <authorList>
            <consortium name="DOE Joint Genome Institute"/>
            <person name="Kuo A."/>
            <person name="Ruytinx J."/>
            <person name="Rineau F."/>
            <person name="Colpaert J."/>
            <person name="Kohler A."/>
            <person name="Nagy L.G."/>
            <person name="Floudas D."/>
            <person name="Copeland A."/>
            <person name="Barry K.W."/>
            <person name="Cichocki N."/>
            <person name="Veneault-Fourrey C."/>
            <person name="LaButti K."/>
            <person name="Lindquist E.A."/>
            <person name="Lipzen A."/>
            <person name="Lundell T."/>
            <person name="Morin E."/>
            <person name="Murat C."/>
            <person name="Sun H."/>
            <person name="Tunlid A."/>
            <person name="Henrissat B."/>
            <person name="Grigoriev I.V."/>
            <person name="Hibbett D.S."/>
            <person name="Martin F."/>
            <person name="Nordberg H.P."/>
            <person name="Cantor M.N."/>
            <person name="Hua S.X."/>
        </authorList>
    </citation>
    <scope>NUCLEOTIDE SEQUENCE [LARGE SCALE GENOMIC DNA]</scope>
    <source>
        <strain evidence="2 3">UH-Slu-Lm8-n1</strain>
    </source>
</reference>
<accession>A0A0C9ZXN2</accession>
<keyword evidence="1" id="KW-0812">Transmembrane</keyword>
<name>A0A0C9ZXN2_9AGAM</name>
<dbReference type="Proteomes" id="UP000054485">
    <property type="component" value="Unassembled WGS sequence"/>
</dbReference>
<protein>
    <submittedName>
        <fullName evidence="2">Uncharacterized protein</fullName>
    </submittedName>
</protein>
<organism evidence="2 3">
    <name type="scientific">Suillus luteus UH-Slu-Lm8-n1</name>
    <dbReference type="NCBI Taxonomy" id="930992"/>
    <lineage>
        <taxon>Eukaryota</taxon>
        <taxon>Fungi</taxon>
        <taxon>Dikarya</taxon>
        <taxon>Basidiomycota</taxon>
        <taxon>Agaricomycotina</taxon>
        <taxon>Agaricomycetes</taxon>
        <taxon>Agaricomycetidae</taxon>
        <taxon>Boletales</taxon>
        <taxon>Suillineae</taxon>
        <taxon>Suillaceae</taxon>
        <taxon>Suillus</taxon>
    </lineage>
</organism>
<evidence type="ECO:0000313" key="2">
    <source>
        <dbReference type="EMBL" id="KIK34241.1"/>
    </source>
</evidence>
<dbReference type="InParanoid" id="A0A0C9ZXN2"/>
<sequence length="75" mass="8307">MRQPCNLLIESKSHLALLFGNFQLTLLILSNILHADLGAKKRVSSVELELELLFDTVIPGFTGAQIVSYNSYSTL</sequence>
<evidence type="ECO:0000256" key="1">
    <source>
        <dbReference type="SAM" id="Phobius"/>
    </source>
</evidence>
<reference evidence="3" key="2">
    <citation type="submission" date="2015-01" db="EMBL/GenBank/DDBJ databases">
        <title>Evolutionary Origins and Diversification of the Mycorrhizal Mutualists.</title>
        <authorList>
            <consortium name="DOE Joint Genome Institute"/>
            <consortium name="Mycorrhizal Genomics Consortium"/>
            <person name="Kohler A."/>
            <person name="Kuo A."/>
            <person name="Nagy L.G."/>
            <person name="Floudas D."/>
            <person name="Copeland A."/>
            <person name="Barry K.W."/>
            <person name="Cichocki N."/>
            <person name="Veneault-Fourrey C."/>
            <person name="LaButti K."/>
            <person name="Lindquist E.A."/>
            <person name="Lipzen A."/>
            <person name="Lundell T."/>
            <person name="Morin E."/>
            <person name="Murat C."/>
            <person name="Riley R."/>
            <person name="Ohm R."/>
            <person name="Sun H."/>
            <person name="Tunlid A."/>
            <person name="Henrissat B."/>
            <person name="Grigoriev I.V."/>
            <person name="Hibbett D.S."/>
            <person name="Martin F."/>
        </authorList>
    </citation>
    <scope>NUCLEOTIDE SEQUENCE [LARGE SCALE GENOMIC DNA]</scope>
    <source>
        <strain evidence="3">UH-Slu-Lm8-n1</strain>
    </source>
</reference>
<keyword evidence="1" id="KW-1133">Transmembrane helix</keyword>
<feature type="transmembrane region" description="Helical" evidence="1">
    <location>
        <begin position="15"/>
        <end position="33"/>
    </location>
</feature>
<evidence type="ECO:0000313" key="3">
    <source>
        <dbReference type="Proteomes" id="UP000054485"/>
    </source>
</evidence>